<reference evidence="2" key="1">
    <citation type="journal article" date="2023" name="Mol. Phylogenet. Evol.">
        <title>Genome-scale phylogeny and comparative genomics of the fungal order Sordariales.</title>
        <authorList>
            <person name="Hensen N."/>
            <person name="Bonometti L."/>
            <person name="Westerberg I."/>
            <person name="Brannstrom I.O."/>
            <person name="Guillou S."/>
            <person name="Cros-Aarteil S."/>
            <person name="Calhoun S."/>
            <person name="Haridas S."/>
            <person name="Kuo A."/>
            <person name="Mondo S."/>
            <person name="Pangilinan J."/>
            <person name="Riley R."/>
            <person name="LaButti K."/>
            <person name="Andreopoulos B."/>
            <person name="Lipzen A."/>
            <person name="Chen C."/>
            <person name="Yan M."/>
            <person name="Daum C."/>
            <person name="Ng V."/>
            <person name="Clum A."/>
            <person name="Steindorff A."/>
            <person name="Ohm R.A."/>
            <person name="Martin F."/>
            <person name="Silar P."/>
            <person name="Natvig D.O."/>
            <person name="Lalanne C."/>
            <person name="Gautier V."/>
            <person name="Ament-Velasquez S.L."/>
            <person name="Kruys A."/>
            <person name="Hutchinson M.I."/>
            <person name="Powell A.J."/>
            <person name="Barry K."/>
            <person name="Miller A.N."/>
            <person name="Grigoriev I.V."/>
            <person name="Debuchy R."/>
            <person name="Gladieux P."/>
            <person name="Hiltunen Thoren M."/>
            <person name="Johannesson H."/>
        </authorList>
    </citation>
    <scope>NUCLEOTIDE SEQUENCE</scope>
    <source>
        <strain evidence="2">CBS 731.68</strain>
    </source>
</reference>
<comment type="caution">
    <text evidence="2">The sequence shown here is derived from an EMBL/GenBank/DDBJ whole genome shotgun (WGS) entry which is preliminary data.</text>
</comment>
<sequence length="276" mass="29902">MTVQEMIHSSRGMSHRVLRLSLPAYAWRQEPLRGVTSSAGVNLSAEGDYSYATSFLAHSHRSCLGRLNFWTPNVNPFWDPALGPRLGDTRGHTLSNFRPYVHALVGVPGGYDAKYKCIVATCKHFLPHATVQELCAANSNVGACLCSYNAVNGVPSCTEPWLLNDFCGDPGAGPTSSSLISDSLIRQVSSFILLAPFDARGKQPYRELSFTDVNTPHAPQLAYQGNPITDPPVGTGIILHVGGIDTRRRVQGDGPPRDVIGRLARYGKRTASGWPS</sequence>
<dbReference type="PANTHER" id="PTHR42721">
    <property type="entry name" value="SUGAR HYDROLASE-RELATED"/>
    <property type="match status" value="1"/>
</dbReference>
<gene>
    <name evidence="2" type="ORF">N657DRAFT_684014</name>
</gene>
<evidence type="ECO:0000313" key="2">
    <source>
        <dbReference type="EMBL" id="KAK4120015.1"/>
    </source>
</evidence>
<comment type="similarity">
    <text evidence="1">Belongs to the glycosyl hydrolase 3 family.</text>
</comment>
<keyword evidence="2" id="KW-0378">Hydrolase</keyword>
<organism evidence="2 3">
    <name type="scientific">Parathielavia appendiculata</name>
    <dbReference type="NCBI Taxonomy" id="2587402"/>
    <lineage>
        <taxon>Eukaryota</taxon>
        <taxon>Fungi</taxon>
        <taxon>Dikarya</taxon>
        <taxon>Ascomycota</taxon>
        <taxon>Pezizomycotina</taxon>
        <taxon>Sordariomycetes</taxon>
        <taxon>Sordariomycetidae</taxon>
        <taxon>Sordariales</taxon>
        <taxon>Chaetomiaceae</taxon>
        <taxon>Parathielavia</taxon>
    </lineage>
</organism>
<dbReference type="RefSeq" id="XP_062643787.1">
    <property type="nucleotide sequence ID" value="XM_062796635.1"/>
</dbReference>
<dbReference type="GO" id="GO:0045493">
    <property type="term" value="P:xylan catabolic process"/>
    <property type="evidence" value="ECO:0007669"/>
    <property type="project" value="InterPro"/>
</dbReference>
<evidence type="ECO:0000313" key="3">
    <source>
        <dbReference type="Proteomes" id="UP001302602"/>
    </source>
</evidence>
<proteinExistence type="inferred from homology"/>
<dbReference type="GO" id="GO:0031222">
    <property type="term" value="P:arabinan catabolic process"/>
    <property type="evidence" value="ECO:0007669"/>
    <property type="project" value="TreeGrafter"/>
</dbReference>
<dbReference type="PANTHER" id="PTHR42721:SF3">
    <property type="entry name" value="BETA-D-XYLOSIDASE 5-RELATED"/>
    <property type="match status" value="1"/>
</dbReference>
<accession>A0AAN6TSQ3</accession>
<dbReference type="EMBL" id="MU853242">
    <property type="protein sequence ID" value="KAK4120015.1"/>
    <property type="molecule type" value="Genomic_DNA"/>
</dbReference>
<dbReference type="GO" id="GO:0009044">
    <property type="term" value="F:xylan 1,4-beta-xylosidase activity"/>
    <property type="evidence" value="ECO:0007669"/>
    <property type="project" value="InterPro"/>
</dbReference>
<dbReference type="InterPro" id="IPR044993">
    <property type="entry name" value="BXL"/>
</dbReference>
<reference evidence="2" key="2">
    <citation type="submission" date="2023-05" db="EMBL/GenBank/DDBJ databases">
        <authorList>
            <consortium name="Lawrence Berkeley National Laboratory"/>
            <person name="Steindorff A."/>
            <person name="Hensen N."/>
            <person name="Bonometti L."/>
            <person name="Westerberg I."/>
            <person name="Brannstrom I.O."/>
            <person name="Guillou S."/>
            <person name="Cros-Aarteil S."/>
            <person name="Calhoun S."/>
            <person name="Haridas S."/>
            <person name="Kuo A."/>
            <person name="Mondo S."/>
            <person name="Pangilinan J."/>
            <person name="Riley R."/>
            <person name="Labutti K."/>
            <person name="Andreopoulos B."/>
            <person name="Lipzen A."/>
            <person name="Chen C."/>
            <person name="Yanf M."/>
            <person name="Daum C."/>
            <person name="Ng V."/>
            <person name="Clum A."/>
            <person name="Ohm R."/>
            <person name="Martin F."/>
            <person name="Silar P."/>
            <person name="Natvig D."/>
            <person name="Lalanne C."/>
            <person name="Gautier V."/>
            <person name="Ament-Velasquez S.L."/>
            <person name="Kruys A."/>
            <person name="Hutchinson M.I."/>
            <person name="Powell A.J."/>
            <person name="Barry K."/>
            <person name="Miller A.N."/>
            <person name="Grigoriev I.V."/>
            <person name="Debuchy R."/>
            <person name="Gladieux P."/>
            <person name="Thoren M.H."/>
            <person name="Johannesson H."/>
        </authorList>
    </citation>
    <scope>NUCLEOTIDE SEQUENCE</scope>
    <source>
        <strain evidence="2">CBS 731.68</strain>
    </source>
</reference>
<dbReference type="InterPro" id="IPR017853">
    <property type="entry name" value="GH"/>
</dbReference>
<protein>
    <submittedName>
        <fullName evidence="2">Glycoside hydrolase family 3 protein</fullName>
    </submittedName>
</protein>
<evidence type="ECO:0000256" key="1">
    <source>
        <dbReference type="ARBA" id="ARBA00005336"/>
    </source>
</evidence>
<keyword evidence="3" id="KW-1185">Reference proteome</keyword>
<dbReference type="GeneID" id="87833403"/>
<dbReference type="SUPFAM" id="SSF51445">
    <property type="entry name" value="(Trans)glycosidases"/>
    <property type="match status" value="1"/>
</dbReference>
<dbReference type="Proteomes" id="UP001302602">
    <property type="component" value="Unassembled WGS sequence"/>
</dbReference>
<dbReference type="AlphaFoldDB" id="A0AAN6TSQ3"/>
<dbReference type="GO" id="GO:0046556">
    <property type="term" value="F:alpha-L-arabinofuranosidase activity"/>
    <property type="evidence" value="ECO:0007669"/>
    <property type="project" value="TreeGrafter"/>
</dbReference>
<name>A0AAN6TSQ3_9PEZI</name>